<keyword evidence="5" id="KW-0633">Potassium transport</keyword>
<feature type="domain" description="Cation/H(+) antiporter C-terminal" evidence="16">
    <location>
        <begin position="579"/>
        <end position="726"/>
    </location>
</feature>
<feature type="transmembrane region" description="Helical" evidence="13">
    <location>
        <begin position="338"/>
        <end position="361"/>
    </location>
</feature>
<comment type="similarity">
    <text evidence="11">Belongs to the monovalent cation:proton antiporter 2 (CPA2) transporter (TC 2.A.37) family. CHX (TC 2.A.37.4) subfamily.</text>
</comment>
<keyword evidence="10 13" id="KW-0472">Membrane</keyword>
<feature type="transmembrane region" description="Helical" evidence="13">
    <location>
        <begin position="196"/>
        <end position="215"/>
    </location>
</feature>
<comment type="function">
    <text evidence="1">May function as sodium-coupled metabolite transporter across the chloroplast envelope.</text>
</comment>
<proteinExistence type="inferred from homology"/>
<feature type="transmembrane region" description="Helical" evidence="13">
    <location>
        <begin position="131"/>
        <end position="155"/>
    </location>
</feature>
<protein>
    <recommendedName>
        <fullName evidence="19">Cation/H+ exchanger domain-containing protein</fullName>
    </recommendedName>
</protein>
<keyword evidence="6 13" id="KW-0812">Transmembrane</keyword>
<evidence type="ECO:0000313" key="17">
    <source>
        <dbReference type="EMBL" id="KAG0453544.1"/>
    </source>
</evidence>
<evidence type="ECO:0000256" key="9">
    <source>
        <dbReference type="ARBA" id="ARBA00023065"/>
    </source>
</evidence>
<evidence type="ECO:0000313" key="18">
    <source>
        <dbReference type="Proteomes" id="UP000639772"/>
    </source>
</evidence>
<dbReference type="GO" id="GO:1902600">
    <property type="term" value="P:proton transmembrane transport"/>
    <property type="evidence" value="ECO:0007669"/>
    <property type="project" value="InterPro"/>
</dbReference>
<evidence type="ECO:0000256" key="4">
    <source>
        <dbReference type="ARBA" id="ARBA00022448"/>
    </source>
</evidence>
<evidence type="ECO:0000256" key="7">
    <source>
        <dbReference type="ARBA" id="ARBA00022958"/>
    </source>
</evidence>
<feature type="transmembrane region" description="Helical" evidence="13">
    <location>
        <begin position="247"/>
        <end position="266"/>
    </location>
</feature>
<name>A0A835PHZ6_VANPL</name>
<dbReference type="Pfam" id="PF00999">
    <property type="entry name" value="Na_H_Exchanger"/>
    <property type="match status" value="1"/>
</dbReference>
<dbReference type="GO" id="GO:0006813">
    <property type="term" value="P:potassium ion transport"/>
    <property type="evidence" value="ECO:0007669"/>
    <property type="project" value="UniProtKB-KW"/>
</dbReference>
<accession>A0A835PHZ6</accession>
<evidence type="ECO:0000256" key="10">
    <source>
        <dbReference type="ARBA" id="ARBA00023136"/>
    </source>
</evidence>
<dbReference type="PANTHER" id="PTHR32468:SF102">
    <property type="entry name" value="OS08G0117800 PROTEIN"/>
    <property type="match status" value="1"/>
</dbReference>
<evidence type="ECO:0000259" key="15">
    <source>
        <dbReference type="Pfam" id="PF23256"/>
    </source>
</evidence>
<dbReference type="InterPro" id="IPR006153">
    <property type="entry name" value="Cation/H_exchanger_TM"/>
</dbReference>
<dbReference type="Pfam" id="PF23256">
    <property type="entry name" value="CHX17_2nd"/>
    <property type="match status" value="1"/>
</dbReference>
<keyword evidence="9" id="KW-0406">Ion transport</keyword>
<dbReference type="AlphaFoldDB" id="A0A835PHZ6"/>
<evidence type="ECO:0000259" key="16">
    <source>
        <dbReference type="Pfam" id="PF23259"/>
    </source>
</evidence>
<dbReference type="OrthoDB" id="1889525at2759"/>
<dbReference type="InterPro" id="IPR038770">
    <property type="entry name" value="Na+/solute_symporter_sf"/>
</dbReference>
<evidence type="ECO:0000256" key="1">
    <source>
        <dbReference type="ARBA" id="ARBA00003198"/>
    </source>
</evidence>
<keyword evidence="4" id="KW-0813">Transport</keyword>
<feature type="transmembrane region" description="Helical" evidence="13">
    <location>
        <begin position="221"/>
        <end position="240"/>
    </location>
</feature>
<sequence length="764" mass="83518">MLLGRSGLCRFRKFQEVVFPKRSWIHLDNISMLAFVLFTFVVAVKTDLSMVRKSGKKAIAIAQISTVLPFLLVFFVATFVSTVRTDVHAVQYTLNFAARWALTSNIVICFLLAEFKLLTSKLGRLAMSASLIADFQCVIISSTFLFLNTCIYQSIFVGMTFFFSFIGFVAGIWLFARPIVIWIIRRTPEGSAMDEGFFLCILLMAIGSSFAAELLGQSVTLGPLLLGVVIPGGPPLGTAVVDRLERLVSAIFLPVFLIIAGLRSNVDDVLAGKLWMPIAYLILLSVVAKLFGVFVPCLYCRMSLRDTFVLSLILNSRGIIEINTFNNLEDFNKMSGELYTINILGIVIVGGTTAALLKVLYRPSRRLVHCRRRTVQACAGVGELRLLTCVHTEDNVPPLFTLVDAIFPTPTSPLCVYLLHLSPLVGRSNTIFGPYKKKRQSKSSFRALSTVPGAAVKSSSSCNAGAATLSDRIVNSFLPLERQHASGLLTIQPFVSVSPYATMHDDVCSLAADKMVDIILVPFHRRIDIDVPLHSVNPAMRAVNTNVLLYAPCSVAILVDRGLAGGPACALGAQHARRVAVFFLGGADDREALAVAGRMIEHPCIGLHVVRFVLPYEKAAGLWGKKDEDEMADEEAVEEFRMRCEGYETVEYREEKAGEGADVVGVMREMSEFCCLLVVGRGDGRESPFTAGLEMWSEYPELGVIGDILASPDFEGKASVLVVQQRSREVGGGVGRDLKKLGSGQRSQGGSMNVRVGKEGQLLR</sequence>
<comment type="subcellular location">
    <subcellularLocation>
        <location evidence="3">Membrane</location>
        <topology evidence="3">Multi-pass membrane protein</topology>
    </subcellularLocation>
    <subcellularLocation>
        <location evidence="2">Plastid</location>
        <location evidence="2">Chloroplast envelope</location>
    </subcellularLocation>
</comment>
<dbReference type="GO" id="GO:0015297">
    <property type="term" value="F:antiporter activity"/>
    <property type="evidence" value="ECO:0007669"/>
    <property type="project" value="InterPro"/>
</dbReference>
<evidence type="ECO:0000256" key="13">
    <source>
        <dbReference type="SAM" id="Phobius"/>
    </source>
</evidence>
<dbReference type="Pfam" id="PF23259">
    <property type="entry name" value="CHX17_C"/>
    <property type="match status" value="1"/>
</dbReference>
<evidence type="ECO:0000256" key="5">
    <source>
        <dbReference type="ARBA" id="ARBA00022538"/>
    </source>
</evidence>
<evidence type="ECO:0000256" key="2">
    <source>
        <dbReference type="ARBA" id="ARBA00004119"/>
    </source>
</evidence>
<evidence type="ECO:0008006" key="19">
    <source>
        <dbReference type="Google" id="ProtNLM"/>
    </source>
</evidence>
<dbReference type="Gene3D" id="1.20.1530.20">
    <property type="match status" value="1"/>
</dbReference>
<evidence type="ECO:0000256" key="6">
    <source>
        <dbReference type="ARBA" id="ARBA00022692"/>
    </source>
</evidence>
<evidence type="ECO:0000256" key="11">
    <source>
        <dbReference type="ARBA" id="ARBA00038341"/>
    </source>
</evidence>
<evidence type="ECO:0000256" key="3">
    <source>
        <dbReference type="ARBA" id="ARBA00004141"/>
    </source>
</evidence>
<dbReference type="Proteomes" id="UP000639772">
    <property type="component" value="Unassembled WGS sequence"/>
</dbReference>
<dbReference type="GO" id="GO:0012505">
    <property type="term" value="C:endomembrane system"/>
    <property type="evidence" value="ECO:0007669"/>
    <property type="project" value="TreeGrafter"/>
</dbReference>
<dbReference type="GO" id="GO:0016020">
    <property type="term" value="C:membrane"/>
    <property type="evidence" value="ECO:0007669"/>
    <property type="project" value="UniProtKB-SubCell"/>
</dbReference>
<dbReference type="InterPro" id="IPR057290">
    <property type="entry name" value="CHX17_C"/>
</dbReference>
<feature type="transmembrane region" description="Helical" evidence="13">
    <location>
        <begin position="100"/>
        <end position="119"/>
    </location>
</feature>
<gene>
    <name evidence="17" type="ORF">HPP92_024848</name>
</gene>
<dbReference type="InterPro" id="IPR050794">
    <property type="entry name" value="CPA2_transporter"/>
</dbReference>
<dbReference type="PANTHER" id="PTHR32468">
    <property type="entry name" value="CATION/H + ANTIPORTER"/>
    <property type="match status" value="1"/>
</dbReference>
<reference evidence="17 18" key="1">
    <citation type="journal article" date="2020" name="Nat. Food">
        <title>A phased Vanilla planifolia genome enables genetic improvement of flavour and production.</title>
        <authorList>
            <person name="Hasing T."/>
            <person name="Tang H."/>
            <person name="Brym M."/>
            <person name="Khazi F."/>
            <person name="Huang T."/>
            <person name="Chambers A.H."/>
        </authorList>
    </citation>
    <scope>NUCLEOTIDE SEQUENCE [LARGE SCALE GENOMIC DNA]</scope>
    <source>
        <tissue evidence="17">Leaf</tissue>
    </source>
</reference>
<keyword evidence="7" id="KW-0630">Potassium</keyword>
<feature type="transmembrane region" description="Helical" evidence="13">
    <location>
        <begin position="60"/>
        <end position="80"/>
    </location>
</feature>
<evidence type="ECO:0000259" key="14">
    <source>
        <dbReference type="Pfam" id="PF00999"/>
    </source>
</evidence>
<keyword evidence="8 13" id="KW-1133">Transmembrane helix</keyword>
<evidence type="ECO:0000256" key="12">
    <source>
        <dbReference type="SAM" id="MobiDB-lite"/>
    </source>
</evidence>
<organism evidence="17 18">
    <name type="scientific">Vanilla planifolia</name>
    <name type="common">Vanilla</name>
    <dbReference type="NCBI Taxonomy" id="51239"/>
    <lineage>
        <taxon>Eukaryota</taxon>
        <taxon>Viridiplantae</taxon>
        <taxon>Streptophyta</taxon>
        <taxon>Embryophyta</taxon>
        <taxon>Tracheophyta</taxon>
        <taxon>Spermatophyta</taxon>
        <taxon>Magnoliopsida</taxon>
        <taxon>Liliopsida</taxon>
        <taxon>Asparagales</taxon>
        <taxon>Orchidaceae</taxon>
        <taxon>Vanilloideae</taxon>
        <taxon>Vanilleae</taxon>
        <taxon>Vanilla</taxon>
    </lineage>
</organism>
<comment type="caution">
    <text evidence="17">The sequence shown here is derived from an EMBL/GenBank/DDBJ whole genome shotgun (WGS) entry which is preliminary data.</text>
</comment>
<feature type="transmembrane region" description="Helical" evidence="13">
    <location>
        <begin position="30"/>
        <end position="48"/>
    </location>
</feature>
<feature type="domain" description="Cation/H+ exchanger transmembrane" evidence="14">
    <location>
        <begin position="21"/>
        <end position="351"/>
    </location>
</feature>
<feature type="transmembrane region" description="Helical" evidence="13">
    <location>
        <begin position="278"/>
        <end position="300"/>
    </location>
</feature>
<evidence type="ECO:0000256" key="8">
    <source>
        <dbReference type="ARBA" id="ARBA00022989"/>
    </source>
</evidence>
<feature type="region of interest" description="Disordered" evidence="12">
    <location>
        <begin position="731"/>
        <end position="764"/>
    </location>
</feature>
<dbReference type="GO" id="GO:0009941">
    <property type="term" value="C:chloroplast envelope"/>
    <property type="evidence" value="ECO:0007669"/>
    <property type="project" value="UniProtKB-SubCell"/>
</dbReference>
<dbReference type="EMBL" id="JADCNM010000014">
    <property type="protein sequence ID" value="KAG0453544.1"/>
    <property type="molecule type" value="Genomic_DNA"/>
</dbReference>
<feature type="domain" description="Cation/H(+) antiporter central" evidence="15">
    <location>
        <begin position="491"/>
        <end position="568"/>
    </location>
</feature>
<dbReference type="GO" id="GO:0006885">
    <property type="term" value="P:regulation of pH"/>
    <property type="evidence" value="ECO:0007669"/>
    <property type="project" value="TreeGrafter"/>
</dbReference>
<feature type="transmembrane region" description="Helical" evidence="13">
    <location>
        <begin position="161"/>
        <end position="184"/>
    </location>
</feature>
<dbReference type="InterPro" id="IPR057291">
    <property type="entry name" value="CHX17_2nd"/>
</dbReference>